<protein>
    <recommendedName>
        <fullName evidence="10">Rho GTPase-activating protein 5</fullName>
    </recommendedName>
</protein>
<dbReference type="InterPro" id="IPR045786">
    <property type="entry name" value="RhoGAP_pG1_pG2"/>
</dbReference>
<dbReference type="SUPFAM" id="SSF52540">
    <property type="entry name" value="P-loop containing nucleoside triphosphate hydrolases"/>
    <property type="match status" value="1"/>
</dbReference>
<accession>A7RUA5</accession>
<dbReference type="InterPro" id="IPR036517">
    <property type="entry name" value="FF_domain_sf"/>
</dbReference>
<dbReference type="GO" id="GO:0005525">
    <property type="term" value="F:GTP binding"/>
    <property type="evidence" value="ECO:0007669"/>
    <property type="project" value="InterPro"/>
</dbReference>
<dbReference type="GO" id="GO:0007266">
    <property type="term" value="P:Rho protein signal transduction"/>
    <property type="evidence" value="ECO:0000318"/>
    <property type="project" value="GO_Central"/>
</dbReference>
<dbReference type="HOGENOM" id="CLU_004268_0_0_1"/>
<dbReference type="PROSITE" id="PS51676">
    <property type="entry name" value="FF"/>
    <property type="match status" value="1"/>
</dbReference>
<dbReference type="InterPro" id="IPR001806">
    <property type="entry name" value="Small_GTPase"/>
</dbReference>
<dbReference type="PROSITE" id="PS51853">
    <property type="entry name" value="PG2"/>
    <property type="match status" value="1"/>
</dbReference>
<evidence type="ECO:0000313" key="8">
    <source>
        <dbReference type="EMBL" id="EDO44981.1"/>
    </source>
</evidence>
<feature type="domain" description="PG1 pseudoGTPase" evidence="6">
    <location>
        <begin position="592"/>
        <end position="771"/>
    </location>
</feature>
<keyword evidence="9" id="KW-1185">Reference proteome</keyword>
<dbReference type="Pfam" id="PF00071">
    <property type="entry name" value="Ras"/>
    <property type="match status" value="1"/>
</dbReference>
<dbReference type="InterPro" id="IPR051978">
    <property type="entry name" value="Rho-GAP_domain"/>
</dbReference>
<dbReference type="Gene3D" id="1.10.10.440">
    <property type="entry name" value="FF domain"/>
    <property type="match status" value="3"/>
</dbReference>
<feature type="region of interest" description="Disordered" evidence="3">
    <location>
        <begin position="1238"/>
        <end position="1285"/>
    </location>
</feature>
<dbReference type="InterPro" id="IPR057284">
    <property type="entry name" value="FF_RHG35_4th"/>
</dbReference>
<dbReference type="SMART" id="SM00441">
    <property type="entry name" value="FF"/>
    <property type="match status" value="3"/>
</dbReference>
<evidence type="ECO:0000256" key="3">
    <source>
        <dbReference type="SAM" id="MobiDB-lite"/>
    </source>
</evidence>
<feature type="compositionally biased region" description="Basic residues" evidence="3">
    <location>
        <begin position="1502"/>
        <end position="1516"/>
    </location>
</feature>
<dbReference type="Proteomes" id="UP000001593">
    <property type="component" value="Unassembled WGS sequence"/>
</dbReference>
<dbReference type="GO" id="GO:0003924">
    <property type="term" value="F:GTPase activity"/>
    <property type="evidence" value="ECO:0007669"/>
    <property type="project" value="InterPro"/>
</dbReference>
<dbReference type="PhylomeDB" id="A7RUA5"/>
<dbReference type="SUPFAM" id="SSF48350">
    <property type="entry name" value="GTPase activation domain, GAP"/>
    <property type="match status" value="1"/>
</dbReference>
<dbReference type="Gene3D" id="1.10.555.10">
    <property type="entry name" value="Rho GTPase activation protein"/>
    <property type="match status" value="1"/>
</dbReference>
<proteinExistence type="predicted"/>
<keyword evidence="2" id="KW-0677">Repeat</keyword>
<dbReference type="EMBL" id="DS469539">
    <property type="protein sequence ID" value="EDO44981.1"/>
    <property type="molecule type" value="Genomic_DNA"/>
</dbReference>
<feature type="domain" description="FF" evidence="5">
    <location>
        <begin position="431"/>
        <end position="485"/>
    </location>
</feature>
<feature type="domain" description="Rho-GAP" evidence="4">
    <location>
        <begin position="1525"/>
        <end position="1712"/>
    </location>
</feature>
<dbReference type="InterPro" id="IPR032835">
    <property type="entry name" value="RhoGAP-FF1"/>
</dbReference>
<dbReference type="PANTHER" id="PTHR46005:SF4">
    <property type="entry name" value="RHO GTPASE-ACTIVATING PROTEIN 190"/>
    <property type="match status" value="1"/>
</dbReference>
<dbReference type="STRING" id="45351.A7RUA5"/>
<gene>
    <name evidence="8" type="ORF">NEMVEDRAFT_v1g240750</name>
</gene>
<evidence type="ECO:0000256" key="1">
    <source>
        <dbReference type="ARBA" id="ARBA00022468"/>
    </source>
</evidence>
<dbReference type="CDD" id="cd22207">
    <property type="entry name" value="pseudoGTPaseD_p190RhoGAP"/>
    <property type="match status" value="1"/>
</dbReference>
<dbReference type="InterPro" id="IPR039006">
    <property type="entry name" value="RhoGAP_pG2"/>
</dbReference>
<feature type="compositionally biased region" description="Basic residues" evidence="3">
    <location>
        <begin position="1392"/>
        <end position="1401"/>
    </location>
</feature>
<dbReference type="SMART" id="SM00324">
    <property type="entry name" value="RhoGAP"/>
    <property type="match status" value="1"/>
</dbReference>
<dbReference type="GO" id="GO:0005096">
    <property type="term" value="F:GTPase activator activity"/>
    <property type="evidence" value="ECO:0000318"/>
    <property type="project" value="GO_Central"/>
</dbReference>
<dbReference type="InterPro" id="IPR002713">
    <property type="entry name" value="FF_domain"/>
</dbReference>
<evidence type="ECO:0008006" key="10">
    <source>
        <dbReference type="Google" id="ProtNLM"/>
    </source>
</evidence>
<dbReference type="SUPFAM" id="SSF81698">
    <property type="entry name" value="FF domain"/>
    <property type="match status" value="1"/>
</dbReference>
<dbReference type="GO" id="GO:0005829">
    <property type="term" value="C:cytosol"/>
    <property type="evidence" value="ECO:0000318"/>
    <property type="project" value="GO_Central"/>
</dbReference>
<sequence length="1716" mass="195877">MSKKGNGTRTYNISVVGLSGLDRDQSLYGVGKSCLCNRFVRPLADDFIPEHTSVFSSSDFGGRVINGDQYLFWGTTTKTTEDGSEFSFNVIEQTELIDDASLMPLSRGGQLVPYPKRATASKLSSAEKLMYISRDQVALQNDYEQVLFPSGKVNIDGFLVLYDVEATNAKRLEDTQEKVLSAVITYVQKSKRPFVIVASKCDDTQLSLLQEVYRFAQTKKLNVPIVETSTYQNVNVDLAFVVLAQLIEKGKVRSRLVPYNDAHKAQQEILDRALHDYQALINRTVTDFRCLWKNLKKVLELEKEFTVYKELNGSDACKRVFSKHIRKLRREFELRKLDLYLQNLPQALDELLPTLTSIDLCQNSWTNCKAMFRNSKDFSKWMIVLPYETSWNESDHLISDDSRIPFDVLSLPESNTVFQHHVDKLKAAEKRARMKNEFRKLLELTPQIRPGSLWHETEVLLRNEESYKYLDNTDKLQIFDNFLRDIAEQAKLDFQELLFESAGIFSKFEPNSTPSEDDMEALYATLSLDERYRRLDKLESIRKIRVLNHIALLHSPTRCLCGPDKCRDRLMQEIVATTAYRPEYSGSDETLDSEDNQLTICLLGSDELAQELDKEIQSQCSYGDGLEFVLDGRMYELDLRVVDGDVDLPQYALTTTDVAPNGYFFVYSSPDSLEYVHEILDEMYCKSRYNSVDDSTMVQPSASITIILAKNPDMEDMVPQLRRRGADLAERYGASFVDIPLARYARDKIIHDTQIVDAMRNLVEDMKQQARKLSSCDDIGDAEPDLSPTSPDTIILETFVGFEKRRVQITLTSYHRAYSLNYQMFHGYILVYSAIRKASLETLSAFASSIAHVPIQVLAMTGSASGASVVFHSNDVPVSLLAEGVNLASKLCAKFQTTSPRLQNQDISSIKELFFQGGLFASFFNRVWNKKGESESAYAKFITEQQKRYERKQDFKRRSRHDPLPEIPNKPVKRSESHRPRSVSEHLAVSPRTKHRLSTGNLDDASPYAEFTGKQLREGEHLTSTPNALFTNHNQKDANGPKTPLNITDEWEKRELGGVLSDEERNEGLYARIDKTKKKMNQRSGSAGGGDVNAMNESEVNLIENSLYANKNLAPAVLISRDSRGHTPPPLPHRMYNLDEDFGYMPNDSGVDTLQSNDPGYSTIPSELDQRYRERVYEEARTQPNGTPKVFSFEDHEDPYALRVRDKIKMFDEKQQQEVWVRRTKTREHRNSVPDLVYRQNRKAPLAQQEDDEDPAYAHVQDDSTSNMAQAASLHPTKNNKKANMMVRKKNSLRSAHSAEELSTLERITRRGTERITRRDVFGFRRPRFNHSKQDGNNSDGGTGDEDSLSRKEDRNRSKLGPFRRPRSKRGLSPGRFRNSTPAATPEPSLKSKAKSKKNKSRTLPMTVDSNEESSDTSSLENKKKNLNKYPVKNNVSAGPTWYSGGLAAADRLLVPPRNDLNDTEEDSLSKKQLREAAKQKKREEKILLETERRLKKLEKEKRKRSMSREKKKKAKTAPGAYFGRSLQELCDQGKLVPLFVEKCIDFVEAEGMQIEGIYRKSGKIEDIRTIQNSFDEKRDADFSALEMNVHAVTGALKKFLKLLPEPLIPNNLQNNILDATVIMDADERLAVLRGLVMQLPKVNFAVLKYLMCHLNRVTEYSKENLMESRNLATVIFPTILRTEFESLQTMARTMNYGLFIQTCIEKCEYMFDEES</sequence>
<dbReference type="InParanoid" id="A7RUA5"/>
<feature type="compositionally biased region" description="Basic and acidic residues" evidence="3">
    <location>
        <begin position="973"/>
        <end position="984"/>
    </location>
</feature>
<dbReference type="Pfam" id="PF23083">
    <property type="entry name" value="FF_RHG35_4th"/>
    <property type="match status" value="1"/>
</dbReference>
<dbReference type="PROSITE" id="PS51852">
    <property type="entry name" value="PG1"/>
    <property type="match status" value="1"/>
</dbReference>
<dbReference type="InterPro" id="IPR008936">
    <property type="entry name" value="Rho_GTPase_activation_prot"/>
</dbReference>
<evidence type="ECO:0000313" key="9">
    <source>
        <dbReference type="Proteomes" id="UP000001593"/>
    </source>
</evidence>
<name>A7RUA5_NEMVE</name>
<organism evidence="8 9">
    <name type="scientific">Nematostella vectensis</name>
    <name type="common">Starlet sea anemone</name>
    <dbReference type="NCBI Taxonomy" id="45351"/>
    <lineage>
        <taxon>Eukaryota</taxon>
        <taxon>Metazoa</taxon>
        <taxon>Cnidaria</taxon>
        <taxon>Anthozoa</taxon>
        <taxon>Hexacorallia</taxon>
        <taxon>Actiniaria</taxon>
        <taxon>Edwardsiidae</taxon>
        <taxon>Nematostella</taxon>
    </lineage>
</organism>
<evidence type="ECO:0000259" key="5">
    <source>
        <dbReference type="PROSITE" id="PS51676"/>
    </source>
</evidence>
<dbReference type="eggNOG" id="KOG4271">
    <property type="taxonomic scope" value="Eukaryota"/>
</dbReference>
<feature type="domain" description="PG2 pseudoGTPase" evidence="7">
    <location>
        <begin position="743"/>
        <end position="933"/>
    </location>
</feature>
<dbReference type="Pfam" id="PF16512">
    <property type="entry name" value="RhoGAP-FF1"/>
    <property type="match status" value="1"/>
</dbReference>
<feature type="compositionally biased region" description="Basic and acidic residues" evidence="3">
    <location>
        <begin position="1468"/>
        <end position="1485"/>
    </location>
</feature>
<dbReference type="GO" id="GO:0008361">
    <property type="term" value="P:regulation of cell size"/>
    <property type="evidence" value="ECO:0000318"/>
    <property type="project" value="GO_Central"/>
</dbReference>
<dbReference type="InterPro" id="IPR039007">
    <property type="entry name" value="pG1"/>
</dbReference>
<feature type="region of interest" description="Disordered" evidence="3">
    <location>
        <begin position="1457"/>
        <end position="1485"/>
    </location>
</feature>
<dbReference type="Gene3D" id="3.40.50.300">
    <property type="entry name" value="P-loop containing nucleotide triphosphate hydrolases"/>
    <property type="match status" value="1"/>
</dbReference>
<feature type="region of interest" description="Disordered" evidence="3">
    <location>
        <begin position="949"/>
        <end position="1007"/>
    </location>
</feature>
<feature type="compositionally biased region" description="Basic and acidic residues" evidence="3">
    <location>
        <begin position="1348"/>
        <end position="1357"/>
    </location>
</feature>
<evidence type="ECO:0000259" key="4">
    <source>
        <dbReference type="PROSITE" id="PS50238"/>
    </source>
</evidence>
<dbReference type="Pfam" id="PF00620">
    <property type="entry name" value="RhoGAP"/>
    <property type="match status" value="1"/>
</dbReference>
<keyword evidence="1" id="KW-0343">GTPase activation</keyword>
<evidence type="ECO:0000259" key="7">
    <source>
        <dbReference type="PROSITE" id="PS51853"/>
    </source>
</evidence>
<feature type="region of interest" description="Disordered" evidence="3">
    <location>
        <begin position="1498"/>
        <end position="1518"/>
    </location>
</feature>
<dbReference type="OMA" id="EFRYMIT"/>
<feature type="region of interest" description="Disordered" evidence="3">
    <location>
        <begin position="1318"/>
        <end position="1438"/>
    </location>
</feature>
<evidence type="ECO:0000259" key="6">
    <source>
        <dbReference type="PROSITE" id="PS51852"/>
    </source>
</evidence>
<dbReference type="InterPro" id="IPR000198">
    <property type="entry name" value="RhoGAP_dom"/>
</dbReference>
<dbReference type="PANTHER" id="PTHR46005">
    <property type="entry name" value="RHO GTPASE-ACTIVATING PROTEIN 190"/>
    <property type="match status" value="1"/>
</dbReference>
<evidence type="ECO:0000256" key="2">
    <source>
        <dbReference type="ARBA" id="ARBA00022737"/>
    </source>
</evidence>
<dbReference type="InterPro" id="IPR027417">
    <property type="entry name" value="P-loop_NTPase"/>
</dbReference>
<dbReference type="Pfam" id="PF19518">
    <property type="entry name" value="RhoGAP_pG1_pG2"/>
    <property type="match status" value="2"/>
</dbReference>
<dbReference type="PROSITE" id="PS50238">
    <property type="entry name" value="RHOGAP"/>
    <property type="match status" value="1"/>
</dbReference>
<reference evidence="8 9" key="1">
    <citation type="journal article" date="2007" name="Science">
        <title>Sea anemone genome reveals ancestral eumetazoan gene repertoire and genomic organization.</title>
        <authorList>
            <person name="Putnam N.H."/>
            <person name="Srivastava M."/>
            <person name="Hellsten U."/>
            <person name="Dirks B."/>
            <person name="Chapman J."/>
            <person name="Salamov A."/>
            <person name="Terry A."/>
            <person name="Shapiro H."/>
            <person name="Lindquist E."/>
            <person name="Kapitonov V.V."/>
            <person name="Jurka J."/>
            <person name="Genikhovich G."/>
            <person name="Grigoriev I.V."/>
            <person name="Lucas S.M."/>
            <person name="Steele R.E."/>
            <person name="Finnerty J.R."/>
            <person name="Technau U."/>
            <person name="Martindale M.Q."/>
            <person name="Rokhsar D.S."/>
        </authorList>
    </citation>
    <scope>NUCLEOTIDE SEQUENCE [LARGE SCALE GENOMIC DNA]</scope>
    <source>
        <strain evidence="9">CH2 X CH6</strain>
    </source>
</reference>